<gene>
    <name evidence="1" type="ORF">SAMN02910293_00118</name>
</gene>
<name>A0A1G6A1E4_9STRE</name>
<organism evidence="1 2">
    <name type="scientific">Streptococcus henryi</name>
    <dbReference type="NCBI Taxonomy" id="439219"/>
    <lineage>
        <taxon>Bacteria</taxon>
        <taxon>Bacillati</taxon>
        <taxon>Bacillota</taxon>
        <taxon>Bacilli</taxon>
        <taxon>Lactobacillales</taxon>
        <taxon>Streptococcaceae</taxon>
        <taxon>Streptococcus</taxon>
    </lineage>
</organism>
<dbReference type="EMBL" id="FMXP01000002">
    <property type="protein sequence ID" value="SDB02160.1"/>
    <property type="molecule type" value="Genomic_DNA"/>
</dbReference>
<accession>A0A1G6A1E4</accession>
<keyword evidence="2" id="KW-1185">Reference proteome</keyword>
<dbReference type="AlphaFoldDB" id="A0A1G6A1E4"/>
<protein>
    <submittedName>
        <fullName evidence="1">Uncharacterized protein</fullName>
    </submittedName>
</protein>
<reference evidence="1 2" key="1">
    <citation type="submission" date="2016-10" db="EMBL/GenBank/DDBJ databases">
        <authorList>
            <person name="de Groot N.N."/>
        </authorList>
    </citation>
    <scope>NUCLEOTIDE SEQUENCE [LARGE SCALE GENOMIC DNA]</scope>
    <source>
        <strain evidence="1 2">A-4</strain>
    </source>
</reference>
<dbReference type="Proteomes" id="UP000182508">
    <property type="component" value="Unassembled WGS sequence"/>
</dbReference>
<evidence type="ECO:0000313" key="1">
    <source>
        <dbReference type="EMBL" id="SDB02160.1"/>
    </source>
</evidence>
<sequence length="89" mass="10382">MKKIKNNVWLIVIIAMLFGLGAKNVVSAVHVATVANTRYEIYYVMGGTNISYTYKELRYPNGFTYSTTRERKDYGVNPAYLYTYHYKTY</sequence>
<dbReference type="RefSeq" id="WP_018164796.1">
    <property type="nucleotide sequence ID" value="NZ_FMXP01000002.1"/>
</dbReference>
<dbReference type="STRING" id="439219.SAMN02910293_00118"/>
<evidence type="ECO:0000313" key="2">
    <source>
        <dbReference type="Proteomes" id="UP000182508"/>
    </source>
</evidence>
<proteinExistence type="predicted"/>